<dbReference type="PANTHER" id="PTHR22888">
    <property type="entry name" value="CYTOCHROME C OXIDASE, SUBUNIT II"/>
    <property type="match status" value="1"/>
</dbReference>
<dbReference type="InterPro" id="IPR045187">
    <property type="entry name" value="CcO_II"/>
</dbReference>
<feature type="transmembrane region" description="Helical" evidence="16">
    <location>
        <begin position="74"/>
        <end position="92"/>
    </location>
</feature>
<dbReference type="SUPFAM" id="SSF49503">
    <property type="entry name" value="Cupredoxins"/>
    <property type="match status" value="1"/>
</dbReference>
<feature type="transmembrane region" description="Helical" evidence="16">
    <location>
        <begin position="31"/>
        <end position="53"/>
    </location>
</feature>
<dbReference type="GO" id="GO:0005886">
    <property type="term" value="C:plasma membrane"/>
    <property type="evidence" value="ECO:0007669"/>
    <property type="project" value="UniProtKB-SubCell"/>
</dbReference>
<evidence type="ECO:0000256" key="4">
    <source>
        <dbReference type="ARBA" id="ARBA00022475"/>
    </source>
</evidence>
<dbReference type="AlphaFoldDB" id="A0A1F4XGR5"/>
<evidence type="ECO:0000256" key="13">
    <source>
        <dbReference type="ARBA" id="ARBA00023288"/>
    </source>
</evidence>
<dbReference type="PROSITE" id="PS50999">
    <property type="entry name" value="COX2_TM"/>
    <property type="match status" value="1"/>
</dbReference>
<evidence type="ECO:0000256" key="14">
    <source>
        <dbReference type="ARBA" id="ARBA00030198"/>
    </source>
</evidence>
<dbReference type="STRING" id="1797243.A2943_01960"/>
<evidence type="ECO:0000259" key="18">
    <source>
        <dbReference type="PROSITE" id="PS50999"/>
    </source>
</evidence>
<evidence type="ECO:0000256" key="10">
    <source>
        <dbReference type="ARBA" id="ARBA00023002"/>
    </source>
</evidence>
<keyword evidence="11 15" id="KW-0472">Membrane</keyword>
<evidence type="ECO:0000256" key="3">
    <source>
        <dbReference type="ARBA" id="ARBA00022448"/>
    </source>
</evidence>
<evidence type="ECO:0000256" key="15">
    <source>
        <dbReference type="PIRNR" id="PIRNR000292"/>
    </source>
</evidence>
<dbReference type="InterPro" id="IPR011759">
    <property type="entry name" value="Cyt_c_oxidase_su2_TM_dom"/>
</dbReference>
<evidence type="ECO:0000256" key="7">
    <source>
        <dbReference type="ARBA" id="ARBA00022729"/>
    </source>
</evidence>
<reference evidence="19 20" key="1">
    <citation type="journal article" date="2016" name="Nat. Commun.">
        <title>Thousands of microbial genomes shed light on interconnected biogeochemical processes in an aquifer system.</title>
        <authorList>
            <person name="Anantharaman K."/>
            <person name="Brown C.T."/>
            <person name="Hug L.A."/>
            <person name="Sharon I."/>
            <person name="Castelle C.J."/>
            <person name="Probst A.J."/>
            <person name="Thomas B.C."/>
            <person name="Singh A."/>
            <person name="Wilkins M.J."/>
            <person name="Karaoz U."/>
            <person name="Brodie E.L."/>
            <person name="Williams K.H."/>
            <person name="Hubbard S.S."/>
            <person name="Banfield J.F."/>
        </authorList>
    </citation>
    <scope>NUCLEOTIDE SEQUENCE [LARGE SCALE GENOMIC DNA]</scope>
</reference>
<dbReference type="GO" id="GO:0042773">
    <property type="term" value="P:ATP synthesis coupled electron transport"/>
    <property type="evidence" value="ECO:0007669"/>
    <property type="project" value="TreeGrafter"/>
</dbReference>
<dbReference type="Pfam" id="PF06481">
    <property type="entry name" value="COX_ARM"/>
    <property type="match status" value="1"/>
</dbReference>
<name>A0A1F4XGR5_9BACT</name>
<evidence type="ECO:0000256" key="5">
    <source>
        <dbReference type="ARBA" id="ARBA00022660"/>
    </source>
</evidence>
<evidence type="ECO:0000259" key="17">
    <source>
        <dbReference type="PROSITE" id="PS50857"/>
    </source>
</evidence>
<keyword evidence="3 15" id="KW-0813">Transport</keyword>
<dbReference type="NCBIfam" id="TIGR01433">
    <property type="entry name" value="CyoA"/>
    <property type="match status" value="1"/>
</dbReference>
<keyword evidence="12" id="KW-0564">Palmitate</keyword>
<keyword evidence="5 15" id="KW-0679">Respiratory chain</keyword>
<evidence type="ECO:0000256" key="9">
    <source>
        <dbReference type="ARBA" id="ARBA00022989"/>
    </source>
</evidence>
<dbReference type="Proteomes" id="UP000176185">
    <property type="component" value="Unassembled WGS sequence"/>
</dbReference>
<dbReference type="GO" id="GO:0009486">
    <property type="term" value="F:cytochrome bo3 ubiquinol oxidase activity"/>
    <property type="evidence" value="ECO:0007669"/>
    <property type="project" value="InterPro"/>
</dbReference>
<sequence>MIKGVDFLSVFAVLDPKGAIALAERGLMFHAVLFMLIVAVPVYILLFFFAWRYRTGNTKAAYAPHWEHSKMEELIWWAIPFEIILILGALTWTSTHDLDPRKTLNVNVAPLVIEVVALDWKWLFLYPEENIATVNYVRVPRDKPVRFDITADAPMNSFWIPELGGQIYAMTGMITSLNLIANEVGEFAGKSANYSGEGFAQMKFTAQATSQENFDAWVAEVKTSSSTLSWSEYEMLAEPSVTKEPLYYGSVEPNLYNMIVTKFTGLPVPSH</sequence>
<dbReference type="PROSITE" id="PS50857">
    <property type="entry name" value="COX2_CUA"/>
    <property type="match status" value="1"/>
</dbReference>
<comment type="similarity">
    <text evidence="2 15">Belongs to the cytochrome c oxidase subunit 2 family.</text>
</comment>
<dbReference type="InterPro" id="IPR006333">
    <property type="entry name" value="Cyt_o_ubiquinol_oxidase_su2"/>
</dbReference>
<proteinExistence type="inferred from homology"/>
<comment type="caution">
    <text evidence="19">The sequence shown here is derived from an EMBL/GenBank/DDBJ whole genome shotgun (WGS) entry which is preliminary data.</text>
</comment>
<dbReference type="GO" id="GO:0005507">
    <property type="term" value="F:copper ion binding"/>
    <property type="evidence" value="ECO:0007669"/>
    <property type="project" value="InterPro"/>
</dbReference>
<keyword evidence="8 15" id="KW-0249">Electron transport</keyword>
<dbReference type="EMBL" id="MEWX01000013">
    <property type="protein sequence ID" value="OGC80879.1"/>
    <property type="molecule type" value="Genomic_DNA"/>
</dbReference>
<evidence type="ECO:0000256" key="2">
    <source>
        <dbReference type="ARBA" id="ARBA00007866"/>
    </source>
</evidence>
<evidence type="ECO:0000256" key="16">
    <source>
        <dbReference type="SAM" id="Phobius"/>
    </source>
</evidence>
<comment type="subcellular location">
    <subcellularLocation>
        <location evidence="1">Cell membrane</location>
        <topology evidence="1">Multi-pass membrane protein</topology>
    </subcellularLocation>
</comment>
<evidence type="ECO:0000313" key="19">
    <source>
        <dbReference type="EMBL" id="OGC80879.1"/>
    </source>
</evidence>
<dbReference type="CDD" id="cd04212">
    <property type="entry name" value="CuRO_UO_II"/>
    <property type="match status" value="1"/>
</dbReference>
<organism evidence="19 20">
    <name type="scientific">Candidatus Adlerbacteria bacterium RIFCSPLOWO2_01_FULL_51_16</name>
    <dbReference type="NCBI Taxonomy" id="1797243"/>
    <lineage>
        <taxon>Bacteria</taxon>
        <taxon>Candidatus Adleribacteriota</taxon>
    </lineage>
</organism>
<feature type="domain" description="Cytochrome oxidase subunit II transmembrane region profile" evidence="18">
    <location>
        <begin position="5"/>
        <end position="102"/>
    </location>
</feature>
<keyword evidence="7" id="KW-0732">Signal</keyword>
<dbReference type="InterPro" id="IPR010514">
    <property type="entry name" value="COX_ARM"/>
</dbReference>
<keyword evidence="4 15" id="KW-1003">Cell membrane</keyword>
<keyword evidence="10 15" id="KW-0560">Oxidoreductase</keyword>
<dbReference type="InterPro" id="IPR008972">
    <property type="entry name" value="Cupredoxin"/>
</dbReference>
<dbReference type="InterPro" id="IPR036257">
    <property type="entry name" value="Cyt_c_oxidase_su2_TM_sf"/>
</dbReference>
<accession>A0A1F4XGR5</accession>
<feature type="domain" description="Cytochrome oxidase subunit II copper A binding" evidence="17">
    <location>
        <begin position="108"/>
        <end position="220"/>
    </location>
</feature>
<keyword evidence="6 16" id="KW-0812">Transmembrane</keyword>
<dbReference type="PANTHER" id="PTHR22888:SF18">
    <property type="entry name" value="CYTOCHROME BO(3) UBIQUINOL OXIDASE SUBUNIT 2"/>
    <property type="match status" value="1"/>
</dbReference>
<protein>
    <recommendedName>
        <fullName evidence="14">Ubiquinol oxidase polypeptide II</fullName>
    </recommendedName>
</protein>
<evidence type="ECO:0000256" key="6">
    <source>
        <dbReference type="ARBA" id="ARBA00022692"/>
    </source>
</evidence>
<keyword evidence="13" id="KW-0449">Lipoprotein</keyword>
<evidence type="ECO:0000256" key="12">
    <source>
        <dbReference type="ARBA" id="ARBA00023139"/>
    </source>
</evidence>
<dbReference type="InterPro" id="IPR002429">
    <property type="entry name" value="CcO_II-like_C"/>
</dbReference>
<dbReference type="InterPro" id="IPR034227">
    <property type="entry name" value="CuRO_UO_II"/>
</dbReference>
<evidence type="ECO:0000313" key="20">
    <source>
        <dbReference type="Proteomes" id="UP000176185"/>
    </source>
</evidence>
<dbReference type="GO" id="GO:0004129">
    <property type="term" value="F:cytochrome-c oxidase activity"/>
    <property type="evidence" value="ECO:0007669"/>
    <property type="project" value="UniProtKB-UniRule"/>
</dbReference>
<dbReference type="PIRSF" id="PIRSF000292">
    <property type="entry name" value="Ubi_od_II"/>
    <property type="match status" value="1"/>
</dbReference>
<evidence type="ECO:0000256" key="11">
    <source>
        <dbReference type="ARBA" id="ARBA00023136"/>
    </source>
</evidence>
<gene>
    <name evidence="19" type="ORF">A2943_01960</name>
</gene>
<dbReference type="SUPFAM" id="SSF81464">
    <property type="entry name" value="Cytochrome c oxidase subunit II-like, transmembrane region"/>
    <property type="match status" value="1"/>
</dbReference>
<dbReference type="Gene3D" id="2.60.40.420">
    <property type="entry name" value="Cupredoxins - blue copper proteins"/>
    <property type="match status" value="1"/>
</dbReference>
<evidence type="ECO:0000256" key="1">
    <source>
        <dbReference type="ARBA" id="ARBA00004651"/>
    </source>
</evidence>
<keyword evidence="9 16" id="KW-1133">Transmembrane helix</keyword>
<dbReference type="GO" id="GO:0016682">
    <property type="term" value="F:oxidoreductase activity, acting on diphenols and related substances as donors, oxygen as acceptor"/>
    <property type="evidence" value="ECO:0007669"/>
    <property type="project" value="InterPro"/>
</dbReference>
<evidence type="ECO:0000256" key="8">
    <source>
        <dbReference type="ARBA" id="ARBA00022982"/>
    </source>
</evidence>
<dbReference type="Gene3D" id="1.10.287.90">
    <property type="match status" value="1"/>
</dbReference>
<dbReference type="Pfam" id="PF00116">
    <property type="entry name" value="COX2"/>
    <property type="match status" value="1"/>
</dbReference>